<evidence type="ECO:0000313" key="1">
    <source>
        <dbReference type="EMBL" id="ARF12472.1"/>
    </source>
</evidence>
<gene>
    <name evidence="1" type="ORF">Klosneuvirus_6_34</name>
</gene>
<proteinExistence type="predicted"/>
<reference evidence="1" key="1">
    <citation type="journal article" date="2017" name="Science">
        <title>Giant viruses with an expanded complement of translation system components.</title>
        <authorList>
            <person name="Schulz F."/>
            <person name="Yutin N."/>
            <person name="Ivanova N.N."/>
            <person name="Ortega D.R."/>
            <person name="Lee T.K."/>
            <person name="Vierheilig J."/>
            <person name="Daims H."/>
            <person name="Horn M."/>
            <person name="Wagner M."/>
            <person name="Jensen G.J."/>
            <person name="Kyrpides N.C."/>
            <person name="Koonin E.V."/>
            <person name="Woyke T."/>
        </authorList>
    </citation>
    <scope>NUCLEOTIDE SEQUENCE</scope>
    <source>
        <strain evidence="1">KNV1</strain>
    </source>
</reference>
<organism evidence="1">
    <name type="scientific">Klosneuvirus KNV1</name>
    <dbReference type="NCBI Taxonomy" id="1977640"/>
    <lineage>
        <taxon>Viruses</taxon>
        <taxon>Varidnaviria</taxon>
        <taxon>Bamfordvirae</taxon>
        <taxon>Nucleocytoviricota</taxon>
        <taxon>Megaviricetes</taxon>
        <taxon>Imitervirales</taxon>
        <taxon>Mimiviridae</taxon>
        <taxon>Klosneuvirinae</taxon>
        <taxon>Klosneuvirus</taxon>
    </lineage>
</organism>
<dbReference type="EMBL" id="KY684113">
    <property type="protein sequence ID" value="ARF12472.1"/>
    <property type="molecule type" value="Genomic_DNA"/>
</dbReference>
<protein>
    <submittedName>
        <fullName evidence="1">Uncharacterized protein</fullName>
    </submittedName>
</protein>
<accession>A0A1V0SL78</accession>
<sequence length="96" mass="11354">MSEIFGTFVFEGRFYKAGYRYGGPFYNQGGYDRCLRIYHNANNQFIYAHDIFGDDKFEVESAEIDDQKVVLTMRFPLNHKDKFFMDGLKVITLKRT</sequence>
<name>A0A1V0SL78_9VIRU</name>